<protein>
    <submittedName>
        <fullName evidence="1">Uncharacterized protein</fullName>
    </submittedName>
</protein>
<keyword evidence="2" id="KW-1185">Reference proteome</keyword>
<dbReference type="AlphaFoldDB" id="A0A371IHS5"/>
<proteinExistence type="predicted"/>
<sequence length="151" mass="17321">METLVDESRFEIFGDHKNLKHSLIKRKTVECETIQMDYNFDLSYHLGKVNVLVNTLSRKSLDLRNSNLVCEVTLKSMKLGMLKVLHLTKLRKLILQIGLNGDLGVQLGAMRTYQNLRKMFGLPGLKEELPGALETKVKIDYKLAYVIRQLS</sequence>
<dbReference type="OrthoDB" id="1938712at2759"/>
<gene>
    <name evidence="1" type="ORF">CR513_00409</name>
</gene>
<name>A0A371IHS5_MUCPR</name>
<dbReference type="Proteomes" id="UP000257109">
    <property type="component" value="Unassembled WGS sequence"/>
</dbReference>
<feature type="non-terminal residue" evidence="1">
    <location>
        <position position="1"/>
    </location>
</feature>
<accession>A0A371IHS5</accession>
<evidence type="ECO:0000313" key="2">
    <source>
        <dbReference type="Proteomes" id="UP000257109"/>
    </source>
</evidence>
<dbReference type="EMBL" id="QJKJ01000063">
    <property type="protein sequence ID" value="RDY14525.1"/>
    <property type="molecule type" value="Genomic_DNA"/>
</dbReference>
<comment type="caution">
    <text evidence="1">The sequence shown here is derived from an EMBL/GenBank/DDBJ whole genome shotgun (WGS) entry which is preliminary data.</text>
</comment>
<organism evidence="1 2">
    <name type="scientific">Mucuna pruriens</name>
    <name type="common">Velvet bean</name>
    <name type="synonym">Dolichos pruriens</name>
    <dbReference type="NCBI Taxonomy" id="157652"/>
    <lineage>
        <taxon>Eukaryota</taxon>
        <taxon>Viridiplantae</taxon>
        <taxon>Streptophyta</taxon>
        <taxon>Embryophyta</taxon>
        <taxon>Tracheophyta</taxon>
        <taxon>Spermatophyta</taxon>
        <taxon>Magnoliopsida</taxon>
        <taxon>eudicotyledons</taxon>
        <taxon>Gunneridae</taxon>
        <taxon>Pentapetalae</taxon>
        <taxon>rosids</taxon>
        <taxon>fabids</taxon>
        <taxon>Fabales</taxon>
        <taxon>Fabaceae</taxon>
        <taxon>Papilionoideae</taxon>
        <taxon>50 kb inversion clade</taxon>
        <taxon>NPAAA clade</taxon>
        <taxon>indigoferoid/millettioid clade</taxon>
        <taxon>Phaseoleae</taxon>
        <taxon>Mucuna</taxon>
    </lineage>
</organism>
<evidence type="ECO:0000313" key="1">
    <source>
        <dbReference type="EMBL" id="RDY14525.1"/>
    </source>
</evidence>
<reference evidence="1" key="1">
    <citation type="submission" date="2018-05" db="EMBL/GenBank/DDBJ databases">
        <title>Draft genome of Mucuna pruriens seed.</title>
        <authorList>
            <person name="Nnadi N.E."/>
            <person name="Vos R."/>
            <person name="Hasami M.H."/>
            <person name="Devisetty U.K."/>
            <person name="Aguiy J.C."/>
        </authorList>
    </citation>
    <scope>NUCLEOTIDE SEQUENCE [LARGE SCALE GENOMIC DNA]</scope>
    <source>
        <strain evidence="1">JCA_2017</strain>
    </source>
</reference>